<proteinExistence type="predicted"/>
<organism evidence="5 6">
    <name type="scientific">Upupa epops</name>
    <name type="common">Eurasian hoopoe</name>
    <dbReference type="NCBI Taxonomy" id="57439"/>
    <lineage>
        <taxon>Eukaryota</taxon>
        <taxon>Metazoa</taxon>
        <taxon>Chordata</taxon>
        <taxon>Craniata</taxon>
        <taxon>Vertebrata</taxon>
        <taxon>Euteleostomi</taxon>
        <taxon>Archelosauria</taxon>
        <taxon>Archosauria</taxon>
        <taxon>Dinosauria</taxon>
        <taxon>Saurischia</taxon>
        <taxon>Theropoda</taxon>
        <taxon>Coelurosauria</taxon>
        <taxon>Aves</taxon>
        <taxon>Neognathae</taxon>
        <taxon>Neoaves</taxon>
        <taxon>Telluraves</taxon>
        <taxon>Coraciimorphae</taxon>
        <taxon>Bucerotiformes</taxon>
        <taxon>Upupidae</taxon>
        <taxon>Upupa</taxon>
    </lineage>
</organism>
<feature type="coiled-coil region" evidence="2">
    <location>
        <begin position="119"/>
        <end position="199"/>
    </location>
</feature>
<sequence length="207" mass="22068">PVKDGSGTSSDDEAAEGLRRRLGQEARAVPPRPVAPQCRGTPESGDDEGLSMSKYLLGALVLVAMGLLIASGLPADANMRRGSSPYPQPLQGCILALPQDSQQQPLSLDPQDSHSLQSVSLLLDRLAKENQEIRLMQAELQAHKEELQALLRRSEDEAAAAGVQQQSLAAENSRLQAALERETAALRDARAELQRLQAVGSPGIPSP</sequence>
<keyword evidence="1 2" id="KW-0175">Coiled coil</keyword>
<evidence type="ECO:0000256" key="2">
    <source>
        <dbReference type="SAM" id="Coils"/>
    </source>
</evidence>
<dbReference type="PANTHER" id="PTHR28638:SF1">
    <property type="entry name" value="PRE-B-CELL LEUKEMIA TRANSCRIPTION FACTOR-INTERACTING PROTEIN 1"/>
    <property type="match status" value="1"/>
</dbReference>
<comment type="caution">
    <text evidence="5">The sequence shown here is derived from an EMBL/GenBank/DDBJ whole genome shotgun (WGS) entry which is preliminary data.</text>
</comment>
<keyword evidence="4" id="KW-1133">Transmembrane helix</keyword>
<protein>
    <submittedName>
        <fullName evidence="5">PBIP1 protein</fullName>
    </submittedName>
</protein>
<gene>
    <name evidence="5" type="primary">Pbxip1_0</name>
    <name evidence="5" type="ORF">UPUEPO_R14995</name>
</gene>
<feature type="non-terminal residue" evidence="5">
    <location>
        <position position="207"/>
    </location>
</feature>
<keyword evidence="6" id="KW-1185">Reference proteome</keyword>
<dbReference type="AlphaFoldDB" id="A0A7K6AI13"/>
<keyword evidence="4" id="KW-0472">Membrane</keyword>
<dbReference type="OrthoDB" id="8947092at2759"/>
<reference evidence="5 6" key="1">
    <citation type="submission" date="2019-09" db="EMBL/GenBank/DDBJ databases">
        <title>Bird 10,000 Genomes (B10K) Project - Family phase.</title>
        <authorList>
            <person name="Zhang G."/>
        </authorList>
    </citation>
    <scope>NUCLEOTIDE SEQUENCE [LARGE SCALE GENOMIC DNA]</scope>
    <source>
        <strain evidence="5">B10K-DU-012-37</strain>
    </source>
</reference>
<dbReference type="EMBL" id="VZRI01001367">
    <property type="protein sequence ID" value="NWU89598.1"/>
    <property type="molecule type" value="Genomic_DNA"/>
</dbReference>
<feature type="region of interest" description="Disordered" evidence="3">
    <location>
        <begin position="1"/>
        <end position="48"/>
    </location>
</feature>
<feature type="non-terminal residue" evidence="5">
    <location>
        <position position="1"/>
    </location>
</feature>
<evidence type="ECO:0000256" key="1">
    <source>
        <dbReference type="ARBA" id="ARBA00023054"/>
    </source>
</evidence>
<evidence type="ECO:0000256" key="3">
    <source>
        <dbReference type="SAM" id="MobiDB-lite"/>
    </source>
</evidence>
<name>A0A7K6AI13_UPUEP</name>
<dbReference type="GO" id="GO:0016020">
    <property type="term" value="C:membrane"/>
    <property type="evidence" value="ECO:0007669"/>
    <property type="project" value="TreeGrafter"/>
</dbReference>
<evidence type="ECO:0000313" key="6">
    <source>
        <dbReference type="Proteomes" id="UP000544127"/>
    </source>
</evidence>
<feature type="transmembrane region" description="Helical" evidence="4">
    <location>
        <begin position="55"/>
        <end position="75"/>
    </location>
</feature>
<accession>A0A7K6AI13</accession>
<dbReference type="InterPro" id="IPR051990">
    <property type="entry name" value="CCPG1/PBIP1"/>
</dbReference>
<dbReference type="Proteomes" id="UP000544127">
    <property type="component" value="Unassembled WGS sequence"/>
</dbReference>
<keyword evidence="4" id="KW-0812">Transmembrane</keyword>
<dbReference type="PANTHER" id="PTHR28638">
    <property type="entry name" value="CELL CYCLE PROGRESSION PROTEIN 1"/>
    <property type="match status" value="1"/>
</dbReference>
<evidence type="ECO:0000256" key="4">
    <source>
        <dbReference type="SAM" id="Phobius"/>
    </source>
</evidence>
<evidence type="ECO:0000313" key="5">
    <source>
        <dbReference type="EMBL" id="NWU89598.1"/>
    </source>
</evidence>